<reference evidence="3" key="2">
    <citation type="submission" date="2025-08" db="UniProtKB">
        <authorList>
            <consortium name="RefSeq"/>
        </authorList>
    </citation>
    <scope>IDENTIFICATION</scope>
</reference>
<evidence type="ECO:0000256" key="1">
    <source>
        <dbReference type="SAM" id="Coils"/>
    </source>
</evidence>
<sequence>MEPPRSSRGAEPAAAALRHLRGVEKQLHNEGLVFNKETVQHLEDAIKAIKELEEERKCTIELLEEETIKNCNLRVRIKGLPEIVMKEFEELVAAAHRFRFDKLSEIEVSINESITAIEATYSKQELSEEQNTTLCEEQAELWIKHQEVIELVNQQMAEKHAVNIEINELHNLKKQEEEEIVMEKNAIEELKIIMAHEATEFREKKNTLDEQIADLQRKLEAKRRENSAKRDEYLELASELKDLQEKIEDYTKSNMALRDELAELFKQIRKQINEFEEKKARKEELLKKKADLQTRLTTKEGGFDEEREELLRQLKDIEEKLEVARQCYEKLKKENDLLSTQLQAFLDEEERSCGERDRLAEEFEHLSNMLTEKLDHLAKRLVETKTIEDELDRLQEILDVSQNTYTRELSHLEDTLKKENDRREMLQDQLANITAQYQKMIADHNELLETSKQKSDAYKKRLSELTAQNEQLKKEIKASEEILKALLDKLHKKEAQYKKRDASLLAEIKKLEEEYDATKIILQEKEEELKVNLPLSQELKIELEETTTSYNNQNELCAELLEEERMLKKSIDRSLKEISKLNRQKTNAKNELKKNRELAFDQLQRFGHSLKFLERDNYEVNRKLYVLNAENARLRAGIAFLKEDVSTIEYEAKVYQSERQQIHKDRKALYDLFIKKWIRDEHLQKMFLKHQHDVMNLLEEHIRRSTKINNKADYVHDGLQLNYEEMDSLLKSKSTQSCDKE</sequence>
<organism evidence="2 3">
    <name type="scientific">Pogona vitticeps</name>
    <name type="common">central bearded dragon</name>
    <dbReference type="NCBI Taxonomy" id="103695"/>
    <lineage>
        <taxon>Eukaryota</taxon>
        <taxon>Metazoa</taxon>
        <taxon>Chordata</taxon>
        <taxon>Craniata</taxon>
        <taxon>Vertebrata</taxon>
        <taxon>Euteleostomi</taxon>
        <taxon>Lepidosauria</taxon>
        <taxon>Squamata</taxon>
        <taxon>Bifurcata</taxon>
        <taxon>Unidentata</taxon>
        <taxon>Episquamata</taxon>
        <taxon>Toxicofera</taxon>
        <taxon>Iguania</taxon>
        <taxon>Acrodonta</taxon>
        <taxon>Agamidae</taxon>
        <taxon>Amphibolurinae</taxon>
        <taxon>Pogona</taxon>
    </lineage>
</organism>
<evidence type="ECO:0000313" key="2">
    <source>
        <dbReference type="Proteomes" id="UP001652642"/>
    </source>
</evidence>
<dbReference type="PANTHER" id="PTHR35347">
    <property type="entry name" value="COILED-COIL DOMAIN-CONTAINING PROTEIN 175"/>
    <property type="match status" value="1"/>
</dbReference>
<dbReference type="RefSeq" id="XP_072842921.1">
    <property type="nucleotide sequence ID" value="XM_072986820.1"/>
</dbReference>
<dbReference type="PANTHER" id="PTHR35347:SF1">
    <property type="entry name" value="COILED-COIL DOMAIN-CONTAINING PROTEIN 175"/>
    <property type="match status" value="1"/>
</dbReference>
<accession>A0ABM5FBZ0</accession>
<dbReference type="GeneID" id="110083784"/>
<keyword evidence="1" id="KW-0175">Coiled coil</keyword>
<name>A0ABM5FBZ0_9SAUR</name>
<gene>
    <name evidence="3" type="primary">CCDC175</name>
</gene>
<reference evidence="2" key="1">
    <citation type="submission" date="2025-05" db="UniProtKB">
        <authorList>
            <consortium name="RefSeq"/>
        </authorList>
    </citation>
    <scope>NUCLEOTIDE SEQUENCE [LARGE SCALE GENOMIC DNA]</scope>
</reference>
<evidence type="ECO:0000313" key="3">
    <source>
        <dbReference type="RefSeq" id="XP_072842921.1"/>
    </source>
</evidence>
<proteinExistence type="predicted"/>
<feature type="coiled-coil region" evidence="1">
    <location>
        <begin position="384"/>
        <end position="598"/>
    </location>
</feature>
<feature type="coiled-coil region" evidence="1">
    <location>
        <begin position="159"/>
        <end position="348"/>
    </location>
</feature>
<protein>
    <submittedName>
        <fullName evidence="3">Coiled-coil domain-containing protein 175 isoform X1</fullName>
    </submittedName>
</protein>
<dbReference type="Proteomes" id="UP001652642">
    <property type="component" value="Chromosome 1"/>
</dbReference>
<feature type="coiled-coil region" evidence="1">
    <location>
        <begin position="35"/>
        <end position="69"/>
    </location>
</feature>
<dbReference type="InterPro" id="IPR038834">
    <property type="entry name" value="CCDC175"/>
</dbReference>
<keyword evidence="2" id="KW-1185">Reference proteome</keyword>